<reference evidence="4 5" key="1">
    <citation type="submission" date="2015-09" db="EMBL/GenBank/DDBJ databases">
        <title>Genome sequencing project for genomic taxonomy and phylogenomics of Bacillus-like bacteria.</title>
        <authorList>
            <person name="Liu B."/>
            <person name="Wang J."/>
            <person name="Zhu Y."/>
            <person name="Liu G."/>
            <person name="Chen Q."/>
            <person name="Chen Z."/>
            <person name="Lan J."/>
            <person name="Che J."/>
            <person name="Ge C."/>
            <person name="Shi H."/>
            <person name="Pan Z."/>
            <person name="Liu X."/>
        </authorList>
    </citation>
    <scope>NUCLEOTIDE SEQUENCE [LARGE SCALE GENOMIC DNA]</scope>
    <source>
        <strain evidence="4 5">FJAT-18043</strain>
    </source>
</reference>
<evidence type="ECO:0000259" key="2">
    <source>
        <dbReference type="Pfam" id="PF11738"/>
    </source>
</evidence>
<sequence>MKKKLLGLLFVFVLSLSMLPIGSAQASVMWGKTELKKGQIGKATLLNNSQLWTYSKDQKSLVEIRKLKKGEEYRVYTFKSDFGGLYGVGGGAFIKKSSAVKYETPSKVKLQALGVTLSKQTFEGSFNYPQVEGLISSEAQKKINTAIKNHMDASYTSLLKLEEDEFAHREDYYNEHGYDVPADEEYRFSYEYDVSYEVKYNKNNLLSILIYDYMYTGGAHGMSTVKAYNFDMLTGNQISLTSTAKSSSALTKMKNYAKADLLNQNKKIGMIFTDSLSSITIDNNRPFYFYDNGVVVKFFEYEVAAYAAGMPEVKIPYSVFK</sequence>
<keyword evidence="5" id="KW-1185">Reference proteome</keyword>
<dbReference type="STRING" id="1637975.AN957_24300"/>
<dbReference type="AlphaFoldDB" id="A0A0Q3VJ88"/>
<evidence type="ECO:0000256" key="1">
    <source>
        <dbReference type="SAM" id="SignalP"/>
    </source>
</evidence>
<dbReference type="Gene3D" id="3.90.640.20">
    <property type="entry name" value="Heat-shock cognate protein, ATPase"/>
    <property type="match status" value="1"/>
</dbReference>
<evidence type="ECO:0000259" key="3">
    <source>
        <dbReference type="Pfam" id="PF13739"/>
    </source>
</evidence>
<name>A0A0Q3VJ88_9BACI</name>
<organism evidence="4 5">
    <name type="scientific">Cytobacillus solani</name>
    <dbReference type="NCBI Taxonomy" id="1637975"/>
    <lineage>
        <taxon>Bacteria</taxon>
        <taxon>Bacillati</taxon>
        <taxon>Bacillota</taxon>
        <taxon>Bacilli</taxon>
        <taxon>Bacillales</taxon>
        <taxon>Bacillaceae</taxon>
        <taxon>Cytobacillus</taxon>
    </lineage>
</organism>
<comment type="caution">
    <text evidence="4">The sequence shown here is derived from an EMBL/GenBank/DDBJ whole genome shotgun (WGS) entry which is preliminary data.</text>
</comment>
<feature type="chain" id="PRO_5006208565" description="DUF3298 domain-containing protein" evidence="1">
    <location>
        <begin position="27"/>
        <end position="321"/>
    </location>
</feature>
<dbReference type="PATRIC" id="fig|1637975.4.peg.4898"/>
<dbReference type="Pfam" id="PF11738">
    <property type="entry name" value="DUF3298"/>
    <property type="match status" value="1"/>
</dbReference>
<dbReference type="Proteomes" id="UP000050996">
    <property type="component" value="Unassembled WGS sequence"/>
</dbReference>
<feature type="domain" description="Deacetylase PdaC" evidence="3">
    <location>
        <begin position="118"/>
        <end position="223"/>
    </location>
</feature>
<gene>
    <name evidence="4" type="ORF">AN957_24300</name>
</gene>
<dbReference type="InterPro" id="IPR021729">
    <property type="entry name" value="DUF3298"/>
</dbReference>
<dbReference type="EMBL" id="LJIX01000006">
    <property type="protein sequence ID" value="KQL21371.1"/>
    <property type="molecule type" value="Genomic_DNA"/>
</dbReference>
<feature type="signal peptide" evidence="1">
    <location>
        <begin position="1"/>
        <end position="26"/>
    </location>
</feature>
<keyword evidence="1" id="KW-0732">Signal</keyword>
<evidence type="ECO:0000313" key="4">
    <source>
        <dbReference type="EMBL" id="KQL21371.1"/>
    </source>
</evidence>
<evidence type="ECO:0000313" key="5">
    <source>
        <dbReference type="Proteomes" id="UP000050996"/>
    </source>
</evidence>
<dbReference type="Gene3D" id="3.30.565.40">
    <property type="entry name" value="Fervidobacterium nodosum Rt17-B1 like"/>
    <property type="match status" value="1"/>
</dbReference>
<dbReference type="InterPro" id="IPR025303">
    <property type="entry name" value="PdaC"/>
</dbReference>
<accession>A0A0Q3VJ88</accession>
<proteinExistence type="predicted"/>
<dbReference type="Pfam" id="PF13739">
    <property type="entry name" value="PdaC"/>
    <property type="match status" value="1"/>
</dbReference>
<dbReference type="RefSeq" id="WP_053478704.1">
    <property type="nucleotide sequence ID" value="NZ_CP041305.1"/>
</dbReference>
<protein>
    <recommendedName>
        <fullName evidence="6">DUF3298 domain-containing protein</fullName>
    </recommendedName>
</protein>
<evidence type="ECO:0008006" key="6">
    <source>
        <dbReference type="Google" id="ProtNLM"/>
    </source>
</evidence>
<dbReference type="InterPro" id="IPR037126">
    <property type="entry name" value="PdaC/RsiV-like_sf"/>
</dbReference>
<feature type="domain" description="DUF3298" evidence="2">
    <location>
        <begin position="247"/>
        <end position="318"/>
    </location>
</feature>